<dbReference type="RefSeq" id="WP_253654939.1">
    <property type="nucleotide sequence ID" value="NZ_BAAAOE010000002.1"/>
</dbReference>
<dbReference type="EMBL" id="JAMTCG010000004">
    <property type="protein sequence ID" value="MCP2161379.1"/>
    <property type="molecule type" value="Genomic_DNA"/>
</dbReference>
<sequence length="196" mass="21466">MSAEYTVDLFTTLDGFAAPKPGTWGGYWGTESDEWLAHRRRQFDADHHMVFGADTYRLFRHFQDIGVESDPWVARMLGSPTTVVSSTLSEPLGWANATVAEGDAADVVARLEAETDVPLRSHGSVTLNRALLAAGVVDRLQLTIFPVVTGRTGDDPIFRDGPDFELDLISSTAFDGGIVELVYRPTVLGQGRLRQV</sequence>
<dbReference type="InterPro" id="IPR002734">
    <property type="entry name" value="RibDG_C"/>
</dbReference>
<protein>
    <submittedName>
        <fullName evidence="2">Dihydrofolate reductase</fullName>
    </submittedName>
</protein>
<proteinExistence type="predicted"/>
<gene>
    <name evidence="2" type="ORF">LX12_002574</name>
</gene>
<organism evidence="2 3">
    <name type="scientific">Williamsia serinedens</name>
    <dbReference type="NCBI Taxonomy" id="391736"/>
    <lineage>
        <taxon>Bacteria</taxon>
        <taxon>Bacillati</taxon>
        <taxon>Actinomycetota</taxon>
        <taxon>Actinomycetes</taxon>
        <taxon>Mycobacteriales</taxon>
        <taxon>Nocardiaceae</taxon>
        <taxon>Williamsia</taxon>
    </lineage>
</organism>
<feature type="domain" description="Bacterial bifunctional deaminase-reductase C-terminal" evidence="1">
    <location>
        <begin position="6"/>
        <end position="179"/>
    </location>
</feature>
<dbReference type="PANTHER" id="PTHR38011">
    <property type="entry name" value="DIHYDROFOLATE REDUCTASE FAMILY PROTEIN (AFU_ORTHOLOGUE AFUA_8G06820)"/>
    <property type="match status" value="1"/>
</dbReference>
<dbReference type="InterPro" id="IPR024072">
    <property type="entry name" value="DHFR-like_dom_sf"/>
</dbReference>
<evidence type="ECO:0000313" key="3">
    <source>
        <dbReference type="Proteomes" id="UP001205740"/>
    </source>
</evidence>
<comment type="caution">
    <text evidence="2">The sequence shown here is derived from an EMBL/GenBank/DDBJ whole genome shotgun (WGS) entry which is preliminary data.</text>
</comment>
<evidence type="ECO:0000313" key="2">
    <source>
        <dbReference type="EMBL" id="MCP2161379.1"/>
    </source>
</evidence>
<name>A0ABT1H330_9NOCA</name>
<dbReference type="PANTHER" id="PTHR38011:SF2">
    <property type="entry name" value="BIFUNCTIONAL DEAMINASE-REDUCTASE DOMAIN PROTEIN"/>
    <property type="match status" value="1"/>
</dbReference>
<accession>A0ABT1H330</accession>
<dbReference type="InterPro" id="IPR050765">
    <property type="entry name" value="Riboflavin_Biosynth_HTPR"/>
</dbReference>
<keyword evidence="3" id="KW-1185">Reference proteome</keyword>
<dbReference type="SUPFAM" id="SSF53597">
    <property type="entry name" value="Dihydrofolate reductase-like"/>
    <property type="match status" value="1"/>
</dbReference>
<dbReference type="Pfam" id="PF01872">
    <property type="entry name" value="RibD_C"/>
    <property type="match status" value="1"/>
</dbReference>
<dbReference type="Gene3D" id="3.40.430.10">
    <property type="entry name" value="Dihydrofolate Reductase, subunit A"/>
    <property type="match status" value="1"/>
</dbReference>
<dbReference type="Proteomes" id="UP001205740">
    <property type="component" value="Unassembled WGS sequence"/>
</dbReference>
<reference evidence="2 3" key="1">
    <citation type="submission" date="2022-06" db="EMBL/GenBank/DDBJ databases">
        <title>Genomic Encyclopedia of Archaeal and Bacterial Type Strains, Phase II (KMG-II): from individual species to whole genera.</title>
        <authorList>
            <person name="Goeker M."/>
        </authorList>
    </citation>
    <scope>NUCLEOTIDE SEQUENCE [LARGE SCALE GENOMIC DNA]</scope>
    <source>
        <strain evidence="2 3">DSM 45037</strain>
    </source>
</reference>
<evidence type="ECO:0000259" key="1">
    <source>
        <dbReference type="Pfam" id="PF01872"/>
    </source>
</evidence>